<dbReference type="InterPro" id="IPR005119">
    <property type="entry name" value="LysR_subst-bd"/>
</dbReference>
<name>A0A9D1I0R6_9FIRM</name>
<dbReference type="AlphaFoldDB" id="A0A9D1I0R6"/>
<dbReference type="GO" id="GO:0005829">
    <property type="term" value="C:cytosol"/>
    <property type="evidence" value="ECO:0007669"/>
    <property type="project" value="TreeGrafter"/>
</dbReference>
<dbReference type="PANTHER" id="PTHR30419">
    <property type="entry name" value="HTH-TYPE TRANSCRIPTIONAL REGULATOR YBHD"/>
    <property type="match status" value="1"/>
</dbReference>
<reference evidence="6" key="2">
    <citation type="journal article" date="2021" name="PeerJ">
        <title>Extensive microbial diversity within the chicken gut microbiome revealed by metagenomics and culture.</title>
        <authorList>
            <person name="Gilroy R."/>
            <person name="Ravi A."/>
            <person name="Getino M."/>
            <person name="Pursley I."/>
            <person name="Horton D.L."/>
            <person name="Alikhan N.F."/>
            <person name="Baker D."/>
            <person name="Gharbi K."/>
            <person name="Hall N."/>
            <person name="Watson M."/>
            <person name="Adriaenssens E.M."/>
            <person name="Foster-Nyarko E."/>
            <person name="Jarju S."/>
            <person name="Secka A."/>
            <person name="Antonio M."/>
            <person name="Oren A."/>
            <person name="Chaudhuri R.R."/>
            <person name="La Ragione R."/>
            <person name="Hildebrand F."/>
            <person name="Pallen M.J."/>
        </authorList>
    </citation>
    <scope>NUCLEOTIDE SEQUENCE</scope>
    <source>
        <strain evidence="6">ChiHcec3-6078</strain>
    </source>
</reference>
<reference evidence="6" key="1">
    <citation type="submission" date="2020-10" db="EMBL/GenBank/DDBJ databases">
        <authorList>
            <person name="Gilroy R."/>
        </authorList>
    </citation>
    <scope>NUCLEOTIDE SEQUENCE</scope>
    <source>
        <strain evidence="6">ChiHcec3-6078</strain>
    </source>
</reference>
<dbReference type="PRINTS" id="PR00039">
    <property type="entry name" value="HTHLYSR"/>
</dbReference>
<gene>
    <name evidence="6" type="ORF">IAC50_07235</name>
</gene>
<keyword evidence="3" id="KW-0238">DNA-binding</keyword>
<comment type="caution">
    <text evidence="6">The sequence shown here is derived from an EMBL/GenBank/DDBJ whole genome shotgun (WGS) entry which is preliminary data.</text>
</comment>
<keyword evidence="2" id="KW-0805">Transcription regulation</keyword>
<dbReference type="Gene3D" id="1.10.10.10">
    <property type="entry name" value="Winged helix-like DNA-binding domain superfamily/Winged helix DNA-binding domain"/>
    <property type="match status" value="1"/>
</dbReference>
<dbReference type="InterPro" id="IPR036388">
    <property type="entry name" value="WH-like_DNA-bd_sf"/>
</dbReference>
<dbReference type="PANTHER" id="PTHR30419:SF8">
    <property type="entry name" value="NITROGEN ASSIMILATION TRANSCRIPTIONAL ACTIVATOR-RELATED"/>
    <property type="match status" value="1"/>
</dbReference>
<dbReference type="FunFam" id="1.10.10.10:FF:000001">
    <property type="entry name" value="LysR family transcriptional regulator"/>
    <property type="match status" value="1"/>
</dbReference>
<evidence type="ECO:0000259" key="5">
    <source>
        <dbReference type="PROSITE" id="PS50931"/>
    </source>
</evidence>
<dbReference type="GO" id="GO:0003700">
    <property type="term" value="F:DNA-binding transcription factor activity"/>
    <property type="evidence" value="ECO:0007669"/>
    <property type="project" value="InterPro"/>
</dbReference>
<dbReference type="CDD" id="cd05466">
    <property type="entry name" value="PBP2_LTTR_substrate"/>
    <property type="match status" value="1"/>
</dbReference>
<evidence type="ECO:0000313" key="6">
    <source>
        <dbReference type="EMBL" id="HIU26266.1"/>
    </source>
</evidence>
<dbReference type="InterPro" id="IPR000847">
    <property type="entry name" value="LysR_HTH_N"/>
</dbReference>
<sequence>MDLRVLRYFLAVVREESISGAADFLHITQPTLSRQIMELEEELGVRLLNRGRKNHKITLTEEGALLRRRAEELIALADKTKSELSSSVEAVGGDVFIGGGETEAIGLIAKAAGMVRGDHPNVCFHLYSGNGDDVTERLDSGLLDIGVFVGSVNLEKYHYIHLPVTDSWGLLTVKDSPPARKRVIKAEDLKELPLIASRQSMVFNELSGWCGCDFQSLSIVATYNLIYNASLMVEEGLGHALCLEGLINTEGTDLRFIPLDPPLKVHLNVAWKKHRPLSKAAEKFLQRLQELLRS</sequence>
<evidence type="ECO:0000256" key="2">
    <source>
        <dbReference type="ARBA" id="ARBA00023015"/>
    </source>
</evidence>
<keyword evidence="4" id="KW-0804">Transcription</keyword>
<evidence type="ECO:0000256" key="3">
    <source>
        <dbReference type="ARBA" id="ARBA00023125"/>
    </source>
</evidence>
<protein>
    <submittedName>
        <fullName evidence="6">LysR family transcriptional regulator</fullName>
    </submittedName>
</protein>
<dbReference type="SUPFAM" id="SSF53850">
    <property type="entry name" value="Periplasmic binding protein-like II"/>
    <property type="match status" value="1"/>
</dbReference>
<dbReference type="Proteomes" id="UP000824090">
    <property type="component" value="Unassembled WGS sequence"/>
</dbReference>
<comment type="similarity">
    <text evidence="1">Belongs to the LysR transcriptional regulatory family.</text>
</comment>
<dbReference type="Pfam" id="PF00126">
    <property type="entry name" value="HTH_1"/>
    <property type="match status" value="1"/>
</dbReference>
<evidence type="ECO:0000313" key="7">
    <source>
        <dbReference type="Proteomes" id="UP000824090"/>
    </source>
</evidence>
<feature type="domain" description="HTH lysR-type" evidence="5">
    <location>
        <begin position="1"/>
        <end position="60"/>
    </location>
</feature>
<dbReference type="InterPro" id="IPR036390">
    <property type="entry name" value="WH_DNA-bd_sf"/>
</dbReference>
<dbReference type="InterPro" id="IPR050950">
    <property type="entry name" value="HTH-type_LysR_regulators"/>
</dbReference>
<proteinExistence type="inferred from homology"/>
<evidence type="ECO:0000256" key="4">
    <source>
        <dbReference type="ARBA" id="ARBA00023163"/>
    </source>
</evidence>
<dbReference type="PROSITE" id="PS50931">
    <property type="entry name" value="HTH_LYSR"/>
    <property type="match status" value="1"/>
</dbReference>
<dbReference type="EMBL" id="DVMP01000136">
    <property type="protein sequence ID" value="HIU26266.1"/>
    <property type="molecule type" value="Genomic_DNA"/>
</dbReference>
<evidence type="ECO:0000256" key="1">
    <source>
        <dbReference type="ARBA" id="ARBA00009437"/>
    </source>
</evidence>
<accession>A0A9D1I0R6</accession>
<dbReference type="SUPFAM" id="SSF46785">
    <property type="entry name" value="Winged helix' DNA-binding domain"/>
    <property type="match status" value="1"/>
</dbReference>
<organism evidence="6 7">
    <name type="scientific">Candidatus Allocopromorpha excrementigallinarum</name>
    <dbReference type="NCBI Taxonomy" id="2840742"/>
    <lineage>
        <taxon>Bacteria</taxon>
        <taxon>Bacillati</taxon>
        <taxon>Bacillota</taxon>
        <taxon>Clostridia</taxon>
        <taxon>Eubacteriales</taxon>
        <taxon>Eubacteriaceae</taxon>
        <taxon>Eubacteriaceae incertae sedis</taxon>
        <taxon>Candidatus Allocopromorpha</taxon>
    </lineage>
</organism>
<dbReference type="Gene3D" id="3.40.190.290">
    <property type="match status" value="1"/>
</dbReference>
<dbReference type="GO" id="GO:0003677">
    <property type="term" value="F:DNA binding"/>
    <property type="evidence" value="ECO:0007669"/>
    <property type="project" value="UniProtKB-KW"/>
</dbReference>
<dbReference type="Pfam" id="PF03466">
    <property type="entry name" value="LysR_substrate"/>
    <property type="match status" value="1"/>
</dbReference>